<evidence type="ECO:0000256" key="7">
    <source>
        <dbReference type="SAM" id="Phobius"/>
    </source>
</evidence>
<comment type="caution">
    <text evidence="8">The sequence shown here is derived from an EMBL/GenBank/DDBJ whole genome shotgun (WGS) entry which is preliminary data.</text>
</comment>
<sequence length="402" mass="41559">MSAAPLASTHASALHPSEVHATTGADGHPILTTGPMTPSLDFDPKKFSAGQTGGAQDSGAHANPHPVVAKSGIDLSTGVTRPAETHANSGTFESSSTGTGSAEPSVTGLRQRAGSISNTVGAKVNAVTSNVGEKLNTAGSNVSAQVQHAAEHPAVQNAKQAALKQTDSFRETLGRYPIIVNAEKRTGVDRVALVIGGVFLYLLLIPLNLFGLALPTTQLLTFLPPTFLALRTLDSPNEERTKTLLSYFVVFGFVQFAESLMAGFLERKIPQYYTVKLIFLAYLIHPKTKGARKIHSSVLRPLLARAQQVQKSADSHVSTPPTTKPSSGATVNSPSFPTSDIPSARTSGFTNATSNSTSSGAPAGYGVPPSSAQGSTLGGSGAGQIHLPSGSGTGVGQEVPKY</sequence>
<evidence type="ECO:0000256" key="2">
    <source>
        <dbReference type="ARBA" id="ARBA00008573"/>
    </source>
</evidence>
<keyword evidence="4 7" id="KW-1133">Transmembrane helix</keyword>
<evidence type="ECO:0000256" key="3">
    <source>
        <dbReference type="ARBA" id="ARBA00022692"/>
    </source>
</evidence>
<comment type="subcellular location">
    <subcellularLocation>
        <location evidence="1">Membrane</location>
        <topology evidence="1">Multi-pass membrane protein</topology>
    </subcellularLocation>
</comment>
<reference evidence="8" key="1">
    <citation type="journal article" date="2022" name="G3 (Bethesda)">
        <title>High quality genome of the basidiomycete yeast Dioszegia hungarica PDD-24b-2 isolated from cloud water.</title>
        <authorList>
            <person name="Jarrige D."/>
            <person name="Haridas S."/>
            <person name="Bleykasten-Grosshans C."/>
            <person name="Joly M."/>
            <person name="Nadalig T."/>
            <person name="Sancelme M."/>
            <person name="Vuilleumier S."/>
            <person name="Grigoriev I.V."/>
            <person name="Amato P."/>
            <person name="Bringel F."/>
        </authorList>
    </citation>
    <scope>NUCLEOTIDE SEQUENCE</scope>
    <source>
        <strain evidence="8">PDD-24b-2</strain>
    </source>
</reference>
<dbReference type="Pfam" id="PF03134">
    <property type="entry name" value="TB2_DP1_HVA22"/>
    <property type="match status" value="1"/>
</dbReference>
<feature type="compositionally biased region" description="Polar residues" evidence="6">
    <location>
        <begin position="310"/>
        <end position="345"/>
    </location>
</feature>
<dbReference type="RefSeq" id="XP_052945264.1">
    <property type="nucleotide sequence ID" value="XM_053092812.1"/>
</dbReference>
<feature type="transmembrane region" description="Helical" evidence="7">
    <location>
        <begin position="244"/>
        <end position="265"/>
    </location>
</feature>
<evidence type="ECO:0000256" key="1">
    <source>
        <dbReference type="ARBA" id="ARBA00004141"/>
    </source>
</evidence>
<evidence type="ECO:0000313" key="8">
    <source>
        <dbReference type="EMBL" id="KAI9635487.1"/>
    </source>
</evidence>
<dbReference type="EMBL" id="JAKWFO010000005">
    <property type="protein sequence ID" value="KAI9635487.1"/>
    <property type="molecule type" value="Genomic_DNA"/>
</dbReference>
<feature type="transmembrane region" description="Helical" evidence="7">
    <location>
        <begin position="191"/>
        <end position="214"/>
    </location>
</feature>
<dbReference type="InterPro" id="IPR004345">
    <property type="entry name" value="TB2_DP1_HVA22"/>
</dbReference>
<dbReference type="PANTHER" id="PTHR12300">
    <property type="entry name" value="HVA22-LIKE PROTEINS"/>
    <property type="match status" value="1"/>
</dbReference>
<proteinExistence type="inferred from homology"/>
<feature type="region of interest" description="Disordered" evidence="6">
    <location>
        <begin position="310"/>
        <end position="402"/>
    </location>
</feature>
<accession>A0AA38LS67</accession>
<organism evidence="8 9">
    <name type="scientific">Dioszegia hungarica</name>
    <dbReference type="NCBI Taxonomy" id="4972"/>
    <lineage>
        <taxon>Eukaryota</taxon>
        <taxon>Fungi</taxon>
        <taxon>Dikarya</taxon>
        <taxon>Basidiomycota</taxon>
        <taxon>Agaricomycotina</taxon>
        <taxon>Tremellomycetes</taxon>
        <taxon>Tremellales</taxon>
        <taxon>Bulleribasidiaceae</taxon>
        <taxon>Dioszegia</taxon>
    </lineage>
</organism>
<keyword evidence="3 7" id="KW-0812">Transmembrane</keyword>
<keyword evidence="9" id="KW-1185">Reference proteome</keyword>
<feature type="compositionally biased region" description="Low complexity" evidence="6">
    <location>
        <begin position="346"/>
        <end position="361"/>
    </location>
</feature>
<name>A0AA38LS67_9TREE</name>
<feature type="region of interest" description="Disordered" evidence="6">
    <location>
        <begin position="1"/>
        <end position="107"/>
    </location>
</feature>
<protein>
    <submittedName>
        <fullName evidence="8">TB2/DP1, HVA22 family-domain-containing protein</fullName>
    </submittedName>
</protein>
<keyword evidence="5 7" id="KW-0472">Membrane</keyword>
<dbReference type="GeneID" id="77732017"/>
<dbReference type="Proteomes" id="UP001164286">
    <property type="component" value="Unassembled WGS sequence"/>
</dbReference>
<comment type="similarity">
    <text evidence="2">Belongs to the DP1 family.</text>
</comment>
<gene>
    <name evidence="8" type="ORF">MKK02DRAFT_44177</name>
</gene>
<evidence type="ECO:0000256" key="4">
    <source>
        <dbReference type="ARBA" id="ARBA00022989"/>
    </source>
</evidence>
<evidence type="ECO:0000256" key="6">
    <source>
        <dbReference type="SAM" id="MobiDB-lite"/>
    </source>
</evidence>
<dbReference type="PANTHER" id="PTHR12300:SF161">
    <property type="entry name" value="RECEPTOR EXPRESSION-ENHANCING PROTEIN"/>
    <property type="match status" value="1"/>
</dbReference>
<evidence type="ECO:0000313" key="9">
    <source>
        <dbReference type="Proteomes" id="UP001164286"/>
    </source>
</evidence>
<dbReference type="GO" id="GO:0016020">
    <property type="term" value="C:membrane"/>
    <property type="evidence" value="ECO:0007669"/>
    <property type="project" value="UniProtKB-SubCell"/>
</dbReference>
<dbReference type="AlphaFoldDB" id="A0AA38LS67"/>
<feature type="compositionally biased region" description="Low complexity" evidence="6">
    <location>
        <begin position="89"/>
        <end position="101"/>
    </location>
</feature>
<evidence type="ECO:0000256" key="5">
    <source>
        <dbReference type="ARBA" id="ARBA00023136"/>
    </source>
</evidence>